<evidence type="ECO:0000313" key="2">
    <source>
        <dbReference type="Proteomes" id="UP000016930"/>
    </source>
</evidence>
<evidence type="ECO:0000313" key="1">
    <source>
        <dbReference type="EMBL" id="EMD39313.1"/>
    </source>
</evidence>
<gene>
    <name evidence="1" type="ORF">CERSUDRAFT_72480</name>
</gene>
<dbReference type="HOGENOM" id="CLU_1669174_0_0_1"/>
<keyword evidence="2" id="KW-1185">Reference proteome</keyword>
<protein>
    <submittedName>
        <fullName evidence="1">Uncharacterized protein</fullName>
    </submittedName>
</protein>
<sequence length="158" mass="17609">MAISHVLRLRLSIMLISHGRSRRAKNANYAGFHFSTTGARIGGYMPPVLLPVQVPHCAIGDPHCDTWLWGPFALPQPPRRVTYSVYAQTEARTCCRRRQELETPQGDRRERGHGHLARGWAQLQDELTMTGVDTAIGIKAVLDRKDAVTAGDVTRLTL</sequence>
<dbReference type="Proteomes" id="UP000016930">
    <property type="component" value="Unassembled WGS sequence"/>
</dbReference>
<reference evidence="1 2" key="1">
    <citation type="journal article" date="2012" name="Proc. Natl. Acad. Sci. U.S.A.">
        <title>Comparative genomics of Ceriporiopsis subvermispora and Phanerochaete chrysosporium provide insight into selective ligninolysis.</title>
        <authorList>
            <person name="Fernandez-Fueyo E."/>
            <person name="Ruiz-Duenas F.J."/>
            <person name="Ferreira P."/>
            <person name="Floudas D."/>
            <person name="Hibbett D.S."/>
            <person name="Canessa P."/>
            <person name="Larrondo L.F."/>
            <person name="James T.Y."/>
            <person name="Seelenfreund D."/>
            <person name="Lobos S."/>
            <person name="Polanco R."/>
            <person name="Tello M."/>
            <person name="Honda Y."/>
            <person name="Watanabe T."/>
            <person name="Watanabe T."/>
            <person name="Ryu J.S."/>
            <person name="Kubicek C.P."/>
            <person name="Schmoll M."/>
            <person name="Gaskell J."/>
            <person name="Hammel K.E."/>
            <person name="St John F.J."/>
            <person name="Vanden Wymelenberg A."/>
            <person name="Sabat G."/>
            <person name="Splinter BonDurant S."/>
            <person name="Syed K."/>
            <person name="Yadav J.S."/>
            <person name="Doddapaneni H."/>
            <person name="Subramanian V."/>
            <person name="Lavin J.L."/>
            <person name="Oguiza J.A."/>
            <person name="Perez G."/>
            <person name="Pisabarro A.G."/>
            <person name="Ramirez L."/>
            <person name="Santoyo F."/>
            <person name="Master E."/>
            <person name="Coutinho P.M."/>
            <person name="Henrissat B."/>
            <person name="Lombard V."/>
            <person name="Magnuson J.K."/>
            <person name="Kuees U."/>
            <person name="Hori C."/>
            <person name="Igarashi K."/>
            <person name="Samejima M."/>
            <person name="Held B.W."/>
            <person name="Barry K.W."/>
            <person name="LaButti K.M."/>
            <person name="Lapidus A."/>
            <person name="Lindquist E.A."/>
            <person name="Lucas S.M."/>
            <person name="Riley R."/>
            <person name="Salamov A.A."/>
            <person name="Hoffmeister D."/>
            <person name="Schwenk D."/>
            <person name="Hadar Y."/>
            <person name="Yarden O."/>
            <person name="de Vries R.P."/>
            <person name="Wiebenga A."/>
            <person name="Stenlid J."/>
            <person name="Eastwood D."/>
            <person name="Grigoriev I.V."/>
            <person name="Berka R.M."/>
            <person name="Blanchette R.A."/>
            <person name="Kersten P."/>
            <person name="Martinez A.T."/>
            <person name="Vicuna R."/>
            <person name="Cullen D."/>
        </authorList>
    </citation>
    <scope>NUCLEOTIDE SEQUENCE [LARGE SCALE GENOMIC DNA]</scope>
    <source>
        <strain evidence="1 2">B</strain>
    </source>
</reference>
<accession>M2QQF8</accession>
<proteinExistence type="predicted"/>
<name>M2QQF8_CERS8</name>
<dbReference type="EMBL" id="KB445794">
    <property type="protein sequence ID" value="EMD39313.1"/>
    <property type="molecule type" value="Genomic_DNA"/>
</dbReference>
<organism evidence="1 2">
    <name type="scientific">Ceriporiopsis subvermispora (strain B)</name>
    <name type="common">White-rot fungus</name>
    <name type="synonym">Gelatoporia subvermispora</name>
    <dbReference type="NCBI Taxonomy" id="914234"/>
    <lineage>
        <taxon>Eukaryota</taxon>
        <taxon>Fungi</taxon>
        <taxon>Dikarya</taxon>
        <taxon>Basidiomycota</taxon>
        <taxon>Agaricomycotina</taxon>
        <taxon>Agaricomycetes</taxon>
        <taxon>Polyporales</taxon>
        <taxon>Gelatoporiaceae</taxon>
        <taxon>Gelatoporia</taxon>
    </lineage>
</organism>
<dbReference type="AlphaFoldDB" id="M2QQF8"/>